<evidence type="ECO:0000256" key="1">
    <source>
        <dbReference type="SAM" id="MobiDB-lite"/>
    </source>
</evidence>
<name>A0A1H8MR56_9EURY</name>
<dbReference type="Proteomes" id="UP000198775">
    <property type="component" value="Unassembled WGS sequence"/>
</dbReference>
<organism evidence="2 3">
    <name type="scientific">Halorientalis persicus</name>
    <dbReference type="NCBI Taxonomy" id="1367881"/>
    <lineage>
        <taxon>Archaea</taxon>
        <taxon>Methanobacteriati</taxon>
        <taxon>Methanobacteriota</taxon>
        <taxon>Stenosarchaea group</taxon>
        <taxon>Halobacteria</taxon>
        <taxon>Halobacteriales</taxon>
        <taxon>Haloarculaceae</taxon>
        <taxon>Halorientalis</taxon>
    </lineage>
</organism>
<dbReference type="AlphaFoldDB" id="A0A1H8MR56"/>
<proteinExistence type="predicted"/>
<evidence type="ECO:0000313" key="3">
    <source>
        <dbReference type="Proteomes" id="UP000198775"/>
    </source>
</evidence>
<evidence type="ECO:0000313" key="2">
    <source>
        <dbReference type="EMBL" id="SEO19817.1"/>
    </source>
</evidence>
<keyword evidence="3" id="KW-1185">Reference proteome</keyword>
<gene>
    <name evidence="2" type="ORF">SAMN05216388_100992</name>
</gene>
<accession>A0A1H8MR56</accession>
<protein>
    <submittedName>
        <fullName evidence="2">Uncharacterized protein</fullName>
    </submittedName>
</protein>
<dbReference type="EMBL" id="FOCX01000009">
    <property type="protein sequence ID" value="SEO19817.1"/>
    <property type="molecule type" value="Genomic_DNA"/>
</dbReference>
<sequence length="186" mass="20408">MVMPESDSSDQFELPDSAPVYGSEHVEVGIEDGDGYITISPSRGEPFTFSGDTDEIEAFCRQQQRGITLPEPPEGFEEVQDGPDGWGPGKLIHTGGGIWCRVWERPLDENENGPRIQVLYPVPDCIGVTAELHDSDGYHIGTITDKHVKTELNKIDEHCAKLANDIMTEIDAGEHDETISEITGGE</sequence>
<reference evidence="3" key="1">
    <citation type="submission" date="2016-10" db="EMBL/GenBank/DDBJ databases">
        <authorList>
            <person name="Varghese N."/>
            <person name="Submissions S."/>
        </authorList>
    </citation>
    <scope>NUCLEOTIDE SEQUENCE [LARGE SCALE GENOMIC DNA]</scope>
    <source>
        <strain evidence="3">IBRC-M 10043</strain>
    </source>
</reference>
<feature type="region of interest" description="Disordered" evidence="1">
    <location>
        <begin position="1"/>
        <end position="20"/>
    </location>
</feature>